<dbReference type="RefSeq" id="WP_133228353.1">
    <property type="nucleotide sequence ID" value="NZ_SOZE01000005.1"/>
</dbReference>
<evidence type="ECO:0000313" key="3">
    <source>
        <dbReference type="Proteomes" id="UP000297540"/>
    </source>
</evidence>
<dbReference type="EMBL" id="SOZE01000005">
    <property type="protein sequence ID" value="TFF38770.1"/>
    <property type="molecule type" value="Genomic_DNA"/>
</dbReference>
<organism evidence="2 3">
    <name type="scientific">Mucilaginibacter psychrotolerans</name>
    <dbReference type="NCBI Taxonomy" id="1524096"/>
    <lineage>
        <taxon>Bacteria</taxon>
        <taxon>Pseudomonadati</taxon>
        <taxon>Bacteroidota</taxon>
        <taxon>Sphingobacteriia</taxon>
        <taxon>Sphingobacteriales</taxon>
        <taxon>Sphingobacteriaceae</taxon>
        <taxon>Mucilaginibacter</taxon>
    </lineage>
</organism>
<name>A0A4Y8SJC1_9SPHI</name>
<keyword evidence="3" id="KW-1185">Reference proteome</keyword>
<protein>
    <submittedName>
        <fullName evidence="2">DUF1851 domain-containing protein</fullName>
    </submittedName>
</protein>
<feature type="domain" description="T6SS immunity protein Tdi1 C-terminal" evidence="1">
    <location>
        <begin position="68"/>
        <end position="139"/>
    </location>
</feature>
<evidence type="ECO:0000259" key="1">
    <source>
        <dbReference type="Pfam" id="PF08906"/>
    </source>
</evidence>
<dbReference type="AlphaFoldDB" id="A0A4Y8SJC1"/>
<dbReference type="OrthoDB" id="667738at2"/>
<reference evidence="2 3" key="1">
    <citation type="journal article" date="2017" name="Int. J. Syst. Evol. Microbiol.">
        <title>Mucilaginibacterpsychrotolerans sp. nov., isolated from peatlands.</title>
        <authorList>
            <person name="Deng Y."/>
            <person name="Shen L."/>
            <person name="Xu B."/>
            <person name="Liu Y."/>
            <person name="Gu Z."/>
            <person name="Liu H."/>
            <person name="Zhou Y."/>
        </authorList>
    </citation>
    <scope>NUCLEOTIDE SEQUENCE [LARGE SCALE GENOMIC DNA]</scope>
    <source>
        <strain evidence="2 3">NH7-4</strain>
    </source>
</reference>
<comment type="caution">
    <text evidence="2">The sequence shown here is derived from an EMBL/GenBank/DDBJ whole genome shotgun (WGS) entry which is preliminary data.</text>
</comment>
<dbReference type="InterPro" id="IPR015002">
    <property type="entry name" value="T6SS_Tdi1_C"/>
</dbReference>
<sequence length="158" mass="17675">MDLHLDDLTINISNINLADLRKSWDWLIADMTAILMISKLGDMFLKGKDDAIYWLDTSSGELMKVAGNSDEFDLALQDDDNIDNWFLPRLIEALEDSGQILAKNQVYSFIKPPVIGGEYGAINLKTTDVSVHFAFTGQILEQIKDLPNGTKVTIKLVD</sequence>
<dbReference type="Proteomes" id="UP000297540">
    <property type="component" value="Unassembled WGS sequence"/>
</dbReference>
<dbReference type="Pfam" id="PF08906">
    <property type="entry name" value="T6SS_Tdi1_C"/>
    <property type="match status" value="1"/>
</dbReference>
<proteinExistence type="predicted"/>
<accession>A0A4Y8SJC1</accession>
<gene>
    <name evidence="2" type="ORF">E2R66_07125</name>
</gene>
<evidence type="ECO:0000313" key="2">
    <source>
        <dbReference type="EMBL" id="TFF38770.1"/>
    </source>
</evidence>